<dbReference type="InterPro" id="IPR050109">
    <property type="entry name" value="HTH-type_TetR-like_transc_reg"/>
</dbReference>
<dbReference type="EMBL" id="BAQW01000004">
    <property type="protein sequence ID" value="GBR09605.1"/>
    <property type="molecule type" value="Genomic_DNA"/>
</dbReference>
<dbReference type="Proteomes" id="UP001061070">
    <property type="component" value="Unassembled WGS sequence"/>
</dbReference>
<dbReference type="InterPro" id="IPR009057">
    <property type="entry name" value="Homeodomain-like_sf"/>
</dbReference>
<keyword evidence="5" id="KW-1185">Reference proteome</keyword>
<dbReference type="PANTHER" id="PTHR30055:SF209">
    <property type="entry name" value="POSSIBLE TRANSCRIPTIONAL REGULATORY PROTEIN (PROBABLY TETR-FAMILY)"/>
    <property type="match status" value="1"/>
</dbReference>
<dbReference type="InterPro" id="IPR001647">
    <property type="entry name" value="HTH_TetR"/>
</dbReference>
<feature type="domain" description="HTH tetR-type" evidence="3">
    <location>
        <begin position="10"/>
        <end position="71"/>
    </location>
</feature>
<dbReference type="PROSITE" id="PS50977">
    <property type="entry name" value="HTH_TETR_2"/>
    <property type="match status" value="1"/>
</dbReference>
<evidence type="ECO:0000256" key="2">
    <source>
        <dbReference type="PROSITE-ProRule" id="PRU00335"/>
    </source>
</evidence>
<evidence type="ECO:0000313" key="5">
    <source>
        <dbReference type="Proteomes" id="UP001061070"/>
    </source>
</evidence>
<dbReference type="Gene3D" id="1.10.357.10">
    <property type="entry name" value="Tetracycline Repressor, domain 2"/>
    <property type="match status" value="1"/>
</dbReference>
<accession>A0ABQ0Q939</accession>
<reference evidence="4" key="1">
    <citation type="submission" date="2013-04" db="EMBL/GenBank/DDBJ databases">
        <title>The genome sequencing project of 58 acetic acid bacteria.</title>
        <authorList>
            <person name="Okamoto-Kainuma A."/>
            <person name="Ishikawa M."/>
            <person name="Umino S."/>
            <person name="Koizumi Y."/>
            <person name="Shiwa Y."/>
            <person name="Yoshikawa H."/>
            <person name="Matsutani M."/>
            <person name="Matsushita K."/>
        </authorList>
    </citation>
    <scope>NUCLEOTIDE SEQUENCE</scope>
    <source>
        <strain evidence="4">NRIC 0228</strain>
    </source>
</reference>
<proteinExistence type="predicted"/>
<sequence length="192" mass="21108">MQHKHRGRPPVALQGMLEAADMLFAQSKLPGSVTMDAIAAAASVGKGTLFRAFGNRDGLLDALWATKLAILKERVTTGVPPFDESATPLDRLIAFLDSILMFKIANRHLIHAREATGGLLQSPHYRWMHAKTKNFIMEASNQVDEDYAIYSAHVLLSALHIDLIDEMLAQGLSVDTIRRLQAARGKGVIRIV</sequence>
<keyword evidence="1 2" id="KW-0238">DNA-binding</keyword>
<dbReference type="PANTHER" id="PTHR30055">
    <property type="entry name" value="HTH-TYPE TRANSCRIPTIONAL REGULATOR RUTR"/>
    <property type="match status" value="1"/>
</dbReference>
<evidence type="ECO:0000256" key="1">
    <source>
        <dbReference type="ARBA" id="ARBA00023125"/>
    </source>
</evidence>
<dbReference type="Pfam" id="PF00440">
    <property type="entry name" value="TetR_N"/>
    <property type="match status" value="1"/>
</dbReference>
<protein>
    <submittedName>
        <fullName evidence="4">TetR family transcriptional regulator</fullName>
    </submittedName>
</protein>
<feature type="DNA-binding region" description="H-T-H motif" evidence="2">
    <location>
        <begin position="34"/>
        <end position="53"/>
    </location>
</feature>
<comment type="caution">
    <text evidence="4">The sequence shown here is derived from an EMBL/GenBank/DDBJ whole genome shotgun (WGS) entry which is preliminary data.</text>
</comment>
<evidence type="ECO:0000259" key="3">
    <source>
        <dbReference type="PROSITE" id="PS50977"/>
    </source>
</evidence>
<dbReference type="SUPFAM" id="SSF46689">
    <property type="entry name" value="Homeodomain-like"/>
    <property type="match status" value="1"/>
</dbReference>
<gene>
    <name evidence="4" type="ORF">AA0228_0732</name>
</gene>
<name>A0ABQ0Q939_9PROT</name>
<dbReference type="RefSeq" id="WP_244902160.1">
    <property type="nucleotide sequence ID" value="NZ_BAQW01000004.1"/>
</dbReference>
<evidence type="ECO:0000313" key="4">
    <source>
        <dbReference type="EMBL" id="GBR09605.1"/>
    </source>
</evidence>
<organism evidence="4 5">
    <name type="scientific">Gluconobacter frateurii NRIC 0228</name>
    <dbReference type="NCBI Taxonomy" id="1307946"/>
    <lineage>
        <taxon>Bacteria</taxon>
        <taxon>Pseudomonadati</taxon>
        <taxon>Pseudomonadota</taxon>
        <taxon>Alphaproteobacteria</taxon>
        <taxon>Acetobacterales</taxon>
        <taxon>Acetobacteraceae</taxon>
        <taxon>Gluconobacter</taxon>
    </lineage>
</organism>